<accession>A0AAJ7DYB9</accession>
<sequence>MVVLKENGCRICPKIFCCTECRDIHENRKHPNPKCSLCLKQDLPYKPLVNPELRKNSEFFCHIAFNHLPLGCKLCGDKYTGIQDLLTAQSCRWWSIDLKRKQRESQAAVTVAEDVPHIAVNDSGDSENNLPVTPLFAISIDDSKSLKIADSSSILRLKQENFDSPPELVRHTSTPMHSIGVLGQKQLGTAAIPQFVLKTPSSFDKHTFETTESTCSHVASSGFESRYYTGISSSIDEPLTKLALSNNNTDNTGENQPEVDPSWNSPSCPVTKNHLPPMSAEVANDKKDLVERSIMKSDVLDRVSRTSDSSRDSIGKRVRFSDQCPNLERMSPSSTNCSVQETAADSSAHLADSEIFFEAQESLDDSGPCDGSEPYPYCQRSNKERTEGENSPTSSTSDCINDDGNSNSSGNNNSANCSGDEKNGNDKVDESSCSENVKNNGGDDRNDKDKKNDSNNNNQERKIEKDVDSSVEKSKTNTSSRVLMMVLVEKTDSKSLSSLDLRPLIDSGLKKLEKRVAAVNSSPHTDKGYYECSCQSSKFSTEVSSFARKVNSTFVEDKSAKARFGSFRATGREERQAGGLESKLSQEVRKADGEPERQVTKKADGLISSCMSDGIFSVVARVVRCALKKLPAVTSVTSRNLSREPLPQTACSPVRITTTSSLSITSAEVLAVGSGCSASTSHIMLQRSASKRPRDRLDSGEESRYQVPRDSSGKMHSSAARSAPTNNNNNNANSGSNDSVAEALSLPLGYGRNQPHNKTTVPGNLSPRSEVISSPAAKRHRGWYRIRAREPIARMRKRQIVSPRGASLETQRFQQGSLTIGDTYLPLPSRAHQSTQTE</sequence>
<feature type="compositionally biased region" description="Polar residues" evidence="1">
    <location>
        <begin position="243"/>
        <end position="255"/>
    </location>
</feature>
<organism evidence="2 3">
    <name type="scientific">Ceratosolen solmsi marchali</name>
    <dbReference type="NCBI Taxonomy" id="326594"/>
    <lineage>
        <taxon>Eukaryota</taxon>
        <taxon>Metazoa</taxon>
        <taxon>Ecdysozoa</taxon>
        <taxon>Arthropoda</taxon>
        <taxon>Hexapoda</taxon>
        <taxon>Insecta</taxon>
        <taxon>Pterygota</taxon>
        <taxon>Neoptera</taxon>
        <taxon>Endopterygota</taxon>
        <taxon>Hymenoptera</taxon>
        <taxon>Apocrita</taxon>
        <taxon>Proctotrupomorpha</taxon>
        <taxon>Chalcidoidea</taxon>
        <taxon>Agaonidae</taxon>
        <taxon>Agaoninae</taxon>
        <taxon>Ceratosolen</taxon>
    </lineage>
</organism>
<feature type="region of interest" description="Disordered" evidence="1">
    <location>
        <begin position="243"/>
        <end position="265"/>
    </location>
</feature>
<feature type="compositionally biased region" description="Basic and acidic residues" evidence="1">
    <location>
        <begin position="441"/>
        <end position="475"/>
    </location>
</feature>
<feature type="region of interest" description="Disordered" evidence="1">
    <location>
        <begin position="572"/>
        <end position="600"/>
    </location>
</feature>
<reference evidence="3" key="1">
    <citation type="submission" date="2025-08" db="UniProtKB">
        <authorList>
            <consortium name="RefSeq"/>
        </authorList>
    </citation>
    <scope>IDENTIFICATION</scope>
</reference>
<feature type="compositionally biased region" description="Basic and acidic residues" evidence="1">
    <location>
        <begin position="419"/>
        <end position="430"/>
    </location>
</feature>
<dbReference type="AlphaFoldDB" id="A0AAJ7DYB9"/>
<feature type="region of interest" description="Disordered" evidence="1">
    <location>
        <begin position="362"/>
        <end position="477"/>
    </location>
</feature>
<feature type="region of interest" description="Disordered" evidence="1">
    <location>
        <begin position="683"/>
        <end position="776"/>
    </location>
</feature>
<gene>
    <name evidence="3" type="primary">LOC105364645</name>
</gene>
<feature type="compositionally biased region" description="Low complexity" evidence="1">
    <location>
        <begin position="717"/>
        <end position="741"/>
    </location>
</feature>
<dbReference type="GeneID" id="105364645"/>
<feature type="compositionally biased region" description="Basic and acidic residues" evidence="1">
    <location>
        <begin position="695"/>
        <end position="704"/>
    </location>
</feature>
<dbReference type="RefSeq" id="XP_011500927.1">
    <property type="nucleotide sequence ID" value="XM_011502625.1"/>
</dbReference>
<dbReference type="Proteomes" id="UP000695007">
    <property type="component" value="Unplaced"/>
</dbReference>
<dbReference type="KEGG" id="csol:105364645"/>
<proteinExistence type="predicted"/>
<feature type="compositionally biased region" description="Basic and acidic residues" evidence="1">
    <location>
        <begin position="584"/>
        <end position="600"/>
    </location>
</feature>
<feature type="compositionally biased region" description="Low complexity" evidence="1">
    <location>
        <begin position="397"/>
        <end position="418"/>
    </location>
</feature>
<name>A0AAJ7DYB9_9HYME</name>
<protein>
    <submittedName>
        <fullName evidence="3">Uncharacterized protein DDB_G0284459-like</fullName>
    </submittedName>
</protein>
<evidence type="ECO:0000313" key="3">
    <source>
        <dbReference type="RefSeq" id="XP_011500927.1"/>
    </source>
</evidence>
<evidence type="ECO:0000313" key="2">
    <source>
        <dbReference type="Proteomes" id="UP000695007"/>
    </source>
</evidence>
<keyword evidence="2" id="KW-1185">Reference proteome</keyword>
<evidence type="ECO:0000256" key="1">
    <source>
        <dbReference type="SAM" id="MobiDB-lite"/>
    </source>
</evidence>
<feature type="compositionally biased region" description="Polar residues" evidence="1">
    <location>
        <begin position="754"/>
        <end position="767"/>
    </location>
</feature>